<name>A0A4R5VQP6_9BACI</name>
<evidence type="ECO:0000313" key="3">
    <source>
        <dbReference type="Proteomes" id="UP000295132"/>
    </source>
</evidence>
<proteinExistence type="predicted"/>
<dbReference type="Proteomes" id="UP001178888">
    <property type="component" value="Unassembled WGS sequence"/>
</dbReference>
<organism evidence="2 3">
    <name type="scientific">Bacillus salipaludis</name>
    <dbReference type="NCBI Taxonomy" id="2547811"/>
    <lineage>
        <taxon>Bacteria</taxon>
        <taxon>Bacillati</taxon>
        <taxon>Bacillota</taxon>
        <taxon>Bacilli</taxon>
        <taxon>Bacillales</taxon>
        <taxon>Bacillaceae</taxon>
        <taxon>Bacillus</taxon>
    </lineage>
</organism>
<dbReference type="Proteomes" id="UP000295132">
    <property type="component" value="Unassembled WGS sequence"/>
</dbReference>
<evidence type="ECO:0000313" key="1">
    <source>
        <dbReference type="EMBL" id="MDQ6598780.1"/>
    </source>
</evidence>
<gene>
    <name evidence="2" type="ORF">E2K98_13185</name>
    <name evidence="1" type="ORF">RCG21_20845</name>
</gene>
<keyword evidence="4" id="KW-1185">Reference proteome</keyword>
<dbReference type="EMBL" id="JAVGVR010000001">
    <property type="protein sequence ID" value="MDQ6598780.1"/>
    <property type="molecule type" value="Genomic_DNA"/>
</dbReference>
<dbReference type="EMBL" id="SMYO01000006">
    <property type="protein sequence ID" value="TDK60679.1"/>
    <property type="molecule type" value="Genomic_DNA"/>
</dbReference>
<evidence type="ECO:0000313" key="2">
    <source>
        <dbReference type="EMBL" id="TDK60679.1"/>
    </source>
</evidence>
<protein>
    <submittedName>
        <fullName evidence="2">Uncharacterized protein</fullName>
    </submittedName>
</protein>
<evidence type="ECO:0000313" key="4">
    <source>
        <dbReference type="Proteomes" id="UP001178888"/>
    </source>
</evidence>
<dbReference type="AlphaFoldDB" id="A0A4R5VQP6"/>
<dbReference type="RefSeq" id="WP_133334768.1">
    <property type="nucleotide sequence ID" value="NZ_JAVGVR010000001.1"/>
</dbReference>
<reference evidence="2 3" key="1">
    <citation type="submission" date="2019-03" db="EMBL/GenBank/DDBJ databases">
        <title>Bacillus niacini sp. nov. a Nicotinate-Metabolizing Mesophile Isolated from Soil.</title>
        <authorList>
            <person name="Zhang G."/>
        </authorList>
    </citation>
    <scope>NUCLEOTIDE SEQUENCE [LARGE SCALE GENOMIC DNA]</scope>
    <source>
        <strain evidence="2 3">WN066</strain>
    </source>
</reference>
<comment type="caution">
    <text evidence="2">The sequence shown here is derived from an EMBL/GenBank/DDBJ whole genome shotgun (WGS) entry which is preliminary data.</text>
</comment>
<sequence length="123" mass="14725">MSFKKEELLNLREKDHDLYEKTVQTAFIEKRQEFLDVFEDYFRERGFVIRKRNDSVKASFDILHFKAFTDETGKIMIMKGKEEIANIYIHFDGDTDPVFYYTGSNFEIRFESPLAILESIFQI</sequence>
<accession>A0A4R5VQP6</accession>
<reference evidence="1" key="2">
    <citation type="submission" date="2023-08" db="EMBL/GenBank/DDBJ databases">
        <title>Nitrogen cycling bacteria in agricultural field soils.</title>
        <authorList>
            <person name="Jang J."/>
        </authorList>
    </citation>
    <scope>NUCLEOTIDE SEQUENCE</scope>
    <source>
        <strain evidence="1">PS3-36</strain>
    </source>
</reference>